<evidence type="ECO:0000259" key="2">
    <source>
        <dbReference type="Pfam" id="PF01569"/>
    </source>
</evidence>
<feature type="transmembrane region" description="Helical" evidence="1">
    <location>
        <begin position="139"/>
        <end position="156"/>
    </location>
</feature>
<keyword evidence="1" id="KW-0812">Transmembrane</keyword>
<feature type="transmembrane region" description="Helical" evidence="1">
    <location>
        <begin position="55"/>
        <end position="79"/>
    </location>
</feature>
<dbReference type="InterPro" id="IPR036938">
    <property type="entry name" value="PAP2/HPO_sf"/>
</dbReference>
<dbReference type="RefSeq" id="WP_074521419.1">
    <property type="nucleotide sequence ID" value="NZ_FNHZ01000003.1"/>
</dbReference>
<evidence type="ECO:0000313" key="4">
    <source>
        <dbReference type="Proteomes" id="UP000187651"/>
    </source>
</evidence>
<dbReference type="SUPFAM" id="SSF48317">
    <property type="entry name" value="Acid phosphatase/Vanadium-dependent haloperoxidase"/>
    <property type="match status" value="1"/>
</dbReference>
<feature type="transmembrane region" description="Helical" evidence="1">
    <location>
        <begin position="86"/>
        <end position="108"/>
    </location>
</feature>
<proteinExistence type="predicted"/>
<evidence type="ECO:0000256" key="1">
    <source>
        <dbReference type="SAM" id="Phobius"/>
    </source>
</evidence>
<protein>
    <submittedName>
        <fullName evidence="3">PAP2 superfamily protein</fullName>
    </submittedName>
</protein>
<dbReference type="AlphaFoldDB" id="A0A1G9WKT8"/>
<keyword evidence="1" id="KW-0472">Membrane</keyword>
<sequence>MKSKIGNLLKTNWRILYGLYVFIYFPWFFTLEKKITLTHSGMHILNTAFDDAIPFIEWFIVPYTLWALYIVITVVVFYFKANDAEYRGLALSLIIGMSVALTICMIYPNGLTLRPDHVSDTIFGKMVARLYASDTSTNVFPSIHVLNSLVVTFAILRSELFKEKKYIIVKLLSLTLCVLICLSTVFLKQHCLYDVLGAALLFVVLTKLIYYVDYSKVMEKLELKFQLKKKVKEYLVNDKSNY</sequence>
<dbReference type="InterPro" id="IPR000326">
    <property type="entry name" value="PAP2/HPO"/>
</dbReference>
<dbReference type="Proteomes" id="UP000187651">
    <property type="component" value="Unassembled WGS sequence"/>
</dbReference>
<dbReference type="Gene3D" id="1.20.144.10">
    <property type="entry name" value="Phosphatidic acid phosphatase type 2/haloperoxidase"/>
    <property type="match status" value="1"/>
</dbReference>
<feature type="transmembrane region" description="Helical" evidence="1">
    <location>
        <begin position="12"/>
        <end position="29"/>
    </location>
</feature>
<accession>A0A1G9WKT8</accession>
<feature type="transmembrane region" description="Helical" evidence="1">
    <location>
        <begin position="193"/>
        <end position="212"/>
    </location>
</feature>
<reference evidence="4" key="1">
    <citation type="submission" date="2016-10" db="EMBL/GenBank/DDBJ databases">
        <authorList>
            <person name="Varghese N."/>
            <person name="Submissions S."/>
        </authorList>
    </citation>
    <scope>NUCLEOTIDE SEQUENCE [LARGE SCALE GENOMIC DNA]</scope>
    <source>
        <strain evidence="4">M83</strain>
    </source>
</reference>
<keyword evidence="1" id="KW-1133">Transmembrane helix</keyword>
<gene>
    <name evidence="3" type="ORF">SAMN05216544_1251</name>
</gene>
<feature type="transmembrane region" description="Helical" evidence="1">
    <location>
        <begin position="168"/>
        <end position="187"/>
    </location>
</feature>
<feature type="domain" description="Phosphatidic acid phosphatase type 2/haloperoxidase" evidence="2">
    <location>
        <begin position="109"/>
        <end position="213"/>
    </location>
</feature>
<dbReference type="OrthoDB" id="9790723at2"/>
<evidence type="ECO:0000313" key="3">
    <source>
        <dbReference type="EMBL" id="SDM85154.1"/>
    </source>
</evidence>
<name>A0A1G9WKT8_9FIRM</name>
<dbReference type="EMBL" id="FNHZ01000003">
    <property type="protein sequence ID" value="SDM85154.1"/>
    <property type="molecule type" value="Genomic_DNA"/>
</dbReference>
<organism evidence="3 4">
    <name type="scientific">Lachnospira pectinoschiza</name>
    <dbReference type="NCBI Taxonomy" id="28052"/>
    <lineage>
        <taxon>Bacteria</taxon>
        <taxon>Bacillati</taxon>
        <taxon>Bacillota</taxon>
        <taxon>Clostridia</taxon>
        <taxon>Lachnospirales</taxon>
        <taxon>Lachnospiraceae</taxon>
        <taxon>Lachnospira</taxon>
    </lineage>
</organism>
<keyword evidence="4" id="KW-1185">Reference proteome</keyword>
<dbReference type="Pfam" id="PF01569">
    <property type="entry name" value="PAP2"/>
    <property type="match status" value="1"/>
</dbReference>